<keyword evidence="3" id="KW-0813">Transport</keyword>
<evidence type="ECO:0000256" key="1">
    <source>
        <dbReference type="ARBA" id="ARBA00004418"/>
    </source>
</evidence>
<dbReference type="Gene3D" id="3.40.190.10">
    <property type="entry name" value="Periplasmic binding protein-like II"/>
    <property type="match status" value="2"/>
</dbReference>
<dbReference type="SUPFAM" id="SSF53850">
    <property type="entry name" value="Periplasmic binding protein-like II"/>
    <property type="match status" value="1"/>
</dbReference>
<dbReference type="PANTHER" id="PTHR43649">
    <property type="entry name" value="ARABINOSE-BINDING PROTEIN-RELATED"/>
    <property type="match status" value="1"/>
</dbReference>
<reference evidence="11" key="1">
    <citation type="journal article" date="2019" name="Int. J. Syst. Evol. Microbiol.">
        <title>The Global Catalogue of Microorganisms (GCM) 10K type strain sequencing project: providing services to taxonomists for standard genome sequencing and annotation.</title>
        <authorList>
            <consortium name="The Broad Institute Genomics Platform"/>
            <consortium name="The Broad Institute Genome Sequencing Center for Infectious Disease"/>
            <person name="Wu L."/>
            <person name="Ma J."/>
        </authorList>
    </citation>
    <scope>NUCLEOTIDE SEQUENCE [LARGE SCALE GENOMIC DNA]</scope>
    <source>
        <strain evidence="11">KCTC 12861</strain>
    </source>
</reference>
<dbReference type="Pfam" id="PF01547">
    <property type="entry name" value="SBP_bac_1"/>
    <property type="match status" value="1"/>
</dbReference>
<protein>
    <recommendedName>
        <fullName evidence="8">Probable sugar-binding periplasmic protein</fullName>
    </recommendedName>
</protein>
<dbReference type="PANTHER" id="PTHR43649:SF28">
    <property type="entry name" value="BINDING PROTEIN COMPONENT OF ABC SUGAR TRANSPORTER-RELATED"/>
    <property type="match status" value="1"/>
</dbReference>
<evidence type="ECO:0000256" key="7">
    <source>
        <dbReference type="ARBA" id="ARBA00049629"/>
    </source>
</evidence>
<sequence length="417" mass="44703">MIFTKTARLLTTAAFACAAMPALAQEVEVLHWWTSGSEAAALNILKEDLARQGISWQDMPVAGGAGEAATTTLKARVSAGNPPVAAQVLGMGVTEWATEGSLGDISVIATEEGWDAVVPEAVKRFATDDGKWVAVPVNIHRPNWLWINREIFEEHDLTPPTTWEEFNTVAQTLKDAGVTPLAHGGQPWQDATIFDDVVLGLGGPEFYRAAIHELDPEALGSDTMKAVFDEMRVIRGFVDDNFSGRDWNLATAMVVNGDAAMQLMGDWAKGELLEAGVTPGEQVLCVPAPGTEGSYLFITDFFAFFDVSEENQSGQQAMASALMSPKFQEEFNLIKGSIPARADVPSANFDSCGQQAITDIAEANAKGTLIGSLAHGHAQTPAVQLAIFDLVTEHFNSDMSSEDAVEELLHAVEAAQL</sequence>
<evidence type="ECO:0000256" key="4">
    <source>
        <dbReference type="ARBA" id="ARBA00022597"/>
    </source>
</evidence>
<keyword evidence="5 9" id="KW-0732">Signal</keyword>
<proteinExistence type="inferred from homology"/>
<gene>
    <name evidence="10" type="ORF">GCM10007094_41490</name>
</gene>
<keyword evidence="11" id="KW-1185">Reference proteome</keyword>
<organism evidence="10 11">
    <name type="scientific">Pseudovibrio japonicus</name>
    <dbReference type="NCBI Taxonomy" id="366534"/>
    <lineage>
        <taxon>Bacteria</taxon>
        <taxon>Pseudomonadati</taxon>
        <taxon>Pseudomonadota</taxon>
        <taxon>Alphaproteobacteria</taxon>
        <taxon>Hyphomicrobiales</taxon>
        <taxon>Stappiaceae</taxon>
        <taxon>Pseudovibrio</taxon>
    </lineage>
</organism>
<feature type="chain" id="PRO_5047086795" description="Probable sugar-binding periplasmic protein" evidence="9">
    <location>
        <begin position="25"/>
        <end position="417"/>
    </location>
</feature>
<evidence type="ECO:0000313" key="10">
    <source>
        <dbReference type="EMBL" id="GHB47878.1"/>
    </source>
</evidence>
<keyword evidence="6" id="KW-0574">Periplasm</keyword>
<accession>A0ABQ3EQI0</accession>
<evidence type="ECO:0000256" key="9">
    <source>
        <dbReference type="SAM" id="SignalP"/>
    </source>
</evidence>
<evidence type="ECO:0000256" key="2">
    <source>
        <dbReference type="ARBA" id="ARBA00008520"/>
    </source>
</evidence>
<feature type="signal peptide" evidence="9">
    <location>
        <begin position="1"/>
        <end position="24"/>
    </location>
</feature>
<dbReference type="RefSeq" id="WP_189438744.1">
    <property type="nucleotide sequence ID" value="NZ_BMXE01000010.1"/>
</dbReference>
<comment type="function">
    <text evidence="7">Part of a binding-protein-dependent transport system for a sugar.</text>
</comment>
<evidence type="ECO:0000256" key="6">
    <source>
        <dbReference type="ARBA" id="ARBA00022764"/>
    </source>
</evidence>
<comment type="similarity">
    <text evidence="2">Belongs to the bacterial solute-binding protein 1 family.</text>
</comment>
<comment type="caution">
    <text evidence="10">The sequence shown here is derived from an EMBL/GenBank/DDBJ whole genome shotgun (WGS) entry which is preliminary data.</text>
</comment>
<dbReference type="InterPro" id="IPR050490">
    <property type="entry name" value="Bact_solute-bd_prot1"/>
</dbReference>
<evidence type="ECO:0000313" key="11">
    <source>
        <dbReference type="Proteomes" id="UP000637980"/>
    </source>
</evidence>
<keyword evidence="4" id="KW-0762">Sugar transport</keyword>
<dbReference type="InterPro" id="IPR006059">
    <property type="entry name" value="SBP"/>
</dbReference>
<dbReference type="EMBL" id="BMXE01000010">
    <property type="protein sequence ID" value="GHB47878.1"/>
    <property type="molecule type" value="Genomic_DNA"/>
</dbReference>
<evidence type="ECO:0000256" key="8">
    <source>
        <dbReference type="ARBA" id="ARBA00049753"/>
    </source>
</evidence>
<dbReference type="Proteomes" id="UP000637980">
    <property type="component" value="Unassembled WGS sequence"/>
</dbReference>
<name>A0ABQ3EQI0_9HYPH</name>
<comment type="subcellular location">
    <subcellularLocation>
        <location evidence="1">Periplasm</location>
    </subcellularLocation>
</comment>
<evidence type="ECO:0000256" key="3">
    <source>
        <dbReference type="ARBA" id="ARBA00022448"/>
    </source>
</evidence>
<evidence type="ECO:0000256" key="5">
    <source>
        <dbReference type="ARBA" id="ARBA00022729"/>
    </source>
</evidence>